<evidence type="ECO:0000256" key="2">
    <source>
        <dbReference type="PROSITE-ProRule" id="PRU00192"/>
    </source>
</evidence>
<accession>A0A9P7YEF7</accession>
<dbReference type="OrthoDB" id="5243589at2759"/>
<feature type="compositionally biased region" description="Basic and acidic residues" evidence="3">
    <location>
        <begin position="326"/>
        <end position="340"/>
    </location>
</feature>
<feature type="region of interest" description="Disordered" evidence="3">
    <location>
        <begin position="822"/>
        <end position="865"/>
    </location>
</feature>
<protein>
    <recommendedName>
        <fullName evidence="4">SH3 domain-containing protein</fullName>
    </recommendedName>
</protein>
<dbReference type="SUPFAM" id="SSF50044">
    <property type="entry name" value="SH3-domain"/>
    <property type="match status" value="1"/>
</dbReference>
<keyword evidence="1 2" id="KW-0728">SH3 domain</keyword>
<evidence type="ECO:0000313" key="6">
    <source>
        <dbReference type="Proteomes" id="UP000824998"/>
    </source>
</evidence>
<proteinExistence type="predicted"/>
<dbReference type="EMBL" id="MU251586">
    <property type="protein sequence ID" value="KAG9231692.1"/>
    <property type="molecule type" value="Genomic_DNA"/>
</dbReference>
<feature type="region of interest" description="Disordered" evidence="3">
    <location>
        <begin position="227"/>
        <end position="248"/>
    </location>
</feature>
<reference evidence="5" key="1">
    <citation type="journal article" date="2021" name="IMA Fungus">
        <title>Genomic characterization of three marine fungi, including Emericellopsis atlantica sp. nov. with signatures of a generalist lifestyle and marine biomass degradation.</title>
        <authorList>
            <person name="Hagestad O.C."/>
            <person name="Hou L."/>
            <person name="Andersen J.H."/>
            <person name="Hansen E.H."/>
            <person name="Altermark B."/>
            <person name="Li C."/>
            <person name="Kuhnert E."/>
            <person name="Cox R.J."/>
            <person name="Crous P.W."/>
            <person name="Spatafora J.W."/>
            <person name="Lail K."/>
            <person name="Amirebrahimi M."/>
            <person name="Lipzen A."/>
            <person name="Pangilinan J."/>
            <person name="Andreopoulos W."/>
            <person name="Hayes R.D."/>
            <person name="Ng V."/>
            <person name="Grigoriev I.V."/>
            <person name="Jackson S.A."/>
            <person name="Sutton T.D.S."/>
            <person name="Dobson A.D.W."/>
            <person name="Rama T."/>
        </authorList>
    </citation>
    <scope>NUCLEOTIDE SEQUENCE</scope>
    <source>
        <strain evidence="5">TRa018bII</strain>
    </source>
</reference>
<evidence type="ECO:0000313" key="5">
    <source>
        <dbReference type="EMBL" id="KAG9231692.1"/>
    </source>
</evidence>
<gene>
    <name evidence="5" type="ORF">BJ875DRAFT_468735</name>
</gene>
<dbReference type="AlphaFoldDB" id="A0A9P7YEF7"/>
<evidence type="ECO:0000256" key="3">
    <source>
        <dbReference type="SAM" id="MobiDB-lite"/>
    </source>
</evidence>
<feature type="compositionally biased region" description="Polar residues" evidence="3">
    <location>
        <begin position="228"/>
        <end position="240"/>
    </location>
</feature>
<feature type="compositionally biased region" description="Low complexity" evidence="3">
    <location>
        <begin position="346"/>
        <end position="364"/>
    </location>
</feature>
<name>A0A9P7YEF7_9HELO</name>
<feature type="compositionally biased region" description="Polar residues" evidence="3">
    <location>
        <begin position="366"/>
        <end position="389"/>
    </location>
</feature>
<sequence length="865" mass="95813">MSTGVVAPVKSILKSLDSGIKLAKRTARSADLAPRDQAVEIFESARALQRSLERSSKSISDAYEQSSEICGLPFARALLQDPVVQGQLKDLRIDLMDQLDKCQDFDEEPDSFEAEAFTSFDEQAQKCRDILMGMFHGLRDRHFQNCLQSFRTNPRGAGERQSTAMVPHTELNAGSQFPDSPDDVSPTSHFGTMRSDFAVPPMAPSPAPPPMPRSPWAIDIPSQFDLGATTNGPYSTTYSPTEAPPQRKSLQELPAPLHPYSNQMQGQIPQFIPMEIVHSRIDANDEFLERRRRSRVLFQNEITNMISAFSSFSSCQNEDPSSSPTEEYRGTESYGDHSIPEHSVISSPATNSRISRSSSSGYDSLMTRQRSQGQFSHGTRSSTTSSVQHDQQHHRPKSLTNSLASSKISPKTVPAKLASPTRRGSENIDTWGTLSSTLHVPGYAAGIDSGLEVAVAVDRENEKMVVEEEAPAVVYPPSTPTPTASMKSIDCPIAHDTSFYRFGGFCDGSKAMMRGESGFKVVKRPSGHYSATVSARCVKCSYEVGWNDVEKDRLLSREGIYGNSGIRWRQKFISKCHVKTSSIEEPLYACIFCIEEHKTVEEHDATVFFSVSQLFRHLAKHPRPLPNIYGINTIYGQQPHDMVDFDLHFTMPDPHLPQHNMTEIASKVACRAKAHASNTHNPKPTGKNARDPDGHQSMHFAAGARIVGITFPDRFAGLWCTGYHDGERGTFPAEKIVLEMPVKEDVLMNSRSSLTAVAKWDFKPKEAKEGNWLKFSKGDRINCIGYTFVDQWCWSGQTGKGKWGLFPSCFVKELKDSNLIPGARPQTAKSVSSKSGWGLSIGRNKSKHERSNSAKSNETFGIGRS</sequence>
<dbReference type="Proteomes" id="UP000824998">
    <property type="component" value="Unassembled WGS sequence"/>
</dbReference>
<feature type="region of interest" description="Disordered" evidence="3">
    <location>
        <begin position="673"/>
        <end position="694"/>
    </location>
</feature>
<dbReference type="InterPro" id="IPR001452">
    <property type="entry name" value="SH3_domain"/>
</dbReference>
<comment type="caution">
    <text evidence="5">The sequence shown here is derived from an EMBL/GenBank/DDBJ whole genome shotgun (WGS) entry which is preliminary data.</text>
</comment>
<dbReference type="InterPro" id="IPR036028">
    <property type="entry name" value="SH3-like_dom_sf"/>
</dbReference>
<dbReference type="PROSITE" id="PS50002">
    <property type="entry name" value="SH3"/>
    <property type="match status" value="1"/>
</dbReference>
<evidence type="ECO:0000259" key="4">
    <source>
        <dbReference type="PROSITE" id="PS50002"/>
    </source>
</evidence>
<dbReference type="SMART" id="SM00326">
    <property type="entry name" value="SH3"/>
    <property type="match status" value="1"/>
</dbReference>
<organism evidence="5 6">
    <name type="scientific">Amylocarpus encephaloides</name>
    <dbReference type="NCBI Taxonomy" id="45428"/>
    <lineage>
        <taxon>Eukaryota</taxon>
        <taxon>Fungi</taxon>
        <taxon>Dikarya</taxon>
        <taxon>Ascomycota</taxon>
        <taxon>Pezizomycotina</taxon>
        <taxon>Leotiomycetes</taxon>
        <taxon>Helotiales</taxon>
        <taxon>Helotiales incertae sedis</taxon>
        <taxon>Amylocarpus</taxon>
    </lineage>
</organism>
<feature type="domain" description="SH3" evidence="4">
    <location>
        <begin position="751"/>
        <end position="816"/>
    </location>
</feature>
<evidence type="ECO:0000256" key="1">
    <source>
        <dbReference type="ARBA" id="ARBA00022443"/>
    </source>
</evidence>
<feature type="compositionally biased region" description="Polar residues" evidence="3">
    <location>
        <begin position="398"/>
        <end position="409"/>
    </location>
</feature>
<feature type="compositionally biased region" description="Polar residues" evidence="3">
    <location>
        <begin position="312"/>
        <end position="325"/>
    </location>
</feature>
<dbReference type="Gene3D" id="2.30.30.40">
    <property type="entry name" value="SH3 Domains"/>
    <property type="match status" value="1"/>
</dbReference>
<feature type="region of interest" description="Disordered" evidence="3">
    <location>
        <begin position="312"/>
        <end position="425"/>
    </location>
</feature>
<keyword evidence="6" id="KW-1185">Reference proteome</keyword>